<evidence type="ECO:0000256" key="2">
    <source>
        <dbReference type="SAM" id="Phobius"/>
    </source>
</evidence>
<feature type="compositionally biased region" description="Pro residues" evidence="1">
    <location>
        <begin position="128"/>
        <end position="144"/>
    </location>
</feature>
<dbReference type="AlphaFoldDB" id="A0A0C2JM21"/>
<proteinExistence type="predicted"/>
<feature type="transmembrane region" description="Helical" evidence="2">
    <location>
        <begin position="41"/>
        <end position="60"/>
    </location>
</feature>
<dbReference type="Proteomes" id="UP000031675">
    <property type="component" value="Unassembled WGS sequence"/>
</dbReference>
<accession>A0A0C2JM21</accession>
<sequence length="144" mass="15258">MILLRAWAAGAGAWLAWAVASALLHLWLLPLGALETWHLRLPWLALTTLIGYTLATLAAGLVHPRTGRGRRLAAVLALPILGAAVETTTLARNGLDVPALLTVLAALGSGTFAGHRLTRAGNWKPFRRPMPPLPVPPPPGTDRP</sequence>
<evidence type="ECO:0000256" key="1">
    <source>
        <dbReference type="SAM" id="MobiDB-lite"/>
    </source>
</evidence>
<feature type="transmembrane region" description="Helical" evidence="2">
    <location>
        <begin position="7"/>
        <end position="29"/>
    </location>
</feature>
<organism evidence="3 4">
    <name type="scientific">Streptomonospora alba</name>
    <dbReference type="NCBI Taxonomy" id="183763"/>
    <lineage>
        <taxon>Bacteria</taxon>
        <taxon>Bacillati</taxon>
        <taxon>Actinomycetota</taxon>
        <taxon>Actinomycetes</taxon>
        <taxon>Streptosporangiales</taxon>
        <taxon>Nocardiopsidaceae</taxon>
        <taxon>Streptomonospora</taxon>
    </lineage>
</organism>
<dbReference type="RefSeq" id="WP_040270663.1">
    <property type="nucleotide sequence ID" value="NZ_JROO01000006.1"/>
</dbReference>
<name>A0A0C2JM21_9ACTN</name>
<protein>
    <submittedName>
        <fullName evidence="3">Uncharacterized protein</fullName>
    </submittedName>
</protein>
<feature type="region of interest" description="Disordered" evidence="1">
    <location>
        <begin position="123"/>
        <end position="144"/>
    </location>
</feature>
<keyword evidence="2" id="KW-1133">Transmembrane helix</keyword>
<comment type="caution">
    <text evidence="3">The sequence shown here is derived from an EMBL/GenBank/DDBJ whole genome shotgun (WGS) entry which is preliminary data.</text>
</comment>
<keyword evidence="2" id="KW-0472">Membrane</keyword>
<keyword evidence="2" id="KW-0812">Transmembrane</keyword>
<keyword evidence="4" id="KW-1185">Reference proteome</keyword>
<evidence type="ECO:0000313" key="4">
    <source>
        <dbReference type="Proteomes" id="UP000031675"/>
    </source>
</evidence>
<dbReference type="EMBL" id="JROO01000006">
    <property type="protein sequence ID" value="KII00006.1"/>
    <property type="molecule type" value="Genomic_DNA"/>
</dbReference>
<reference evidence="4" key="1">
    <citation type="journal article" date="2015" name="Chem. Biol.">
        <title>Structure, bioactivity, and resistance mechanism of streptomonomicin, an unusual lasso Peptide from an understudied halophilic actinomycete.</title>
        <authorList>
            <person name="Metelev M."/>
            <person name="Tietz J.I."/>
            <person name="Melby J.O."/>
            <person name="Blair P.M."/>
            <person name="Zhu L."/>
            <person name="Livnat I."/>
            <person name="Severinov K."/>
            <person name="Mitchell D.A."/>
        </authorList>
    </citation>
    <scope>NUCLEOTIDE SEQUENCE [LARGE SCALE GENOMIC DNA]</scope>
    <source>
        <strain evidence="4">YIM 90003</strain>
    </source>
</reference>
<gene>
    <name evidence="3" type="ORF">LP52_03390</name>
</gene>
<evidence type="ECO:0000313" key="3">
    <source>
        <dbReference type="EMBL" id="KII00006.1"/>
    </source>
</evidence>